<dbReference type="Proteomes" id="UP000188184">
    <property type="component" value="Chromosome"/>
</dbReference>
<reference evidence="1 2" key="1">
    <citation type="submission" date="2017-02" db="EMBL/GenBank/DDBJ databases">
        <title>The complete genomic sequence of a novel cold adapted crude oil-degrading bacterium Planococcus qaidamina Y42.</title>
        <authorList>
            <person name="Yang R."/>
        </authorList>
    </citation>
    <scope>NUCLEOTIDE SEQUENCE [LARGE SCALE GENOMIC DNA]</scope>
    <source>
        <strain evidence="1 2">Y42</strain>
    </source>
</reference>
<name>A0A1Q2KZH5_9BACL</name>
<sequence length="69" mass="7749">MRKSIYSVNEPMKEQFPKKNTKDDLKAELNYYKELIATIKGGSGLSDNPKIGESLRLLEETVAGSMDRA</sequence>
<dbReference type="KEGG" id="pmar:B0X71_09030"/>
<proteinExistence type="predicted"/>
<evidence type="ECO:0000313" key="1">
    <source>
        <dbReference type="EMBL" id="AQQ53207.1"/>
    </source>
</evidence>
<organism evidence="1 2">
    <name type="scientific">Planococcus lenghuensis</name>
    <dbReference type="NCBI Taxonomy" id="2213202"/>
    <lineage>
        <taxon>Bacteria</taxon>
        <taxon>Bacillati</taxon>
        <taxon>Bacillota</taxon>
        <taxon>Bacilli</taxon>
        <taxon>Bacillales</taxon>
        <taxon>Caryophanaceae</taxon>
        <taxon>Planococcus</taxon>
    </lineage>
</organism>
<protein>
    <submittedName>
        <fullName evidence="1">Uncharacterized protein</fullName>
    </submittedName>
</protein>
<gene>
    <name evidence="1" type="ORF">B0X71_09030</name>
</gene>
<dbReference type="AlphaFoldDB" id="A0A1Q2KZH5"/>
<dbReference type="EMBL" id="CP019640">
    <property type="protein sequence ID" value="AQQ53207.1"/>
    <property type="molecule type" value="Genomic_DNA"/>
</dbReference>
<keyword evidence="2" id="KW-1185">Reference proteome</keyword>
<evidence type="ECO:0000313" key="2">
    <source>
        <dbReference type="Proteomes" id="UP000188184"/>
    </source>
</evidence>
<accession>A0A1Q2KZH5</accession>